<dbReference type="Gramene" id="mRNA:HanXRQr2_Chr06g0264311">
    <property type="protein sequence ID" value="CDS:HanXRQr2_Chr06g0264311.1"/>
    <property type="gene ID" value="HanXRQr2_Chr06g0264311"/>
</dbReference>
<reference evidence="2 4" key="1">
    <citation type="journal article" date="2017" name="Nature">
        <title>The sunflower genome provides insights into oil metabolism, flowering and Asterid evolution.</title>
        <authorList>
            <person name="Badouin H."/>
            <person name="Gouzy J."/>
            <person name="Grassa C.J."/>
            <person name="Murat F."/>
            <person name="Staton S.E."/>
            <person name="Cottret L."/>
            <person name="Lelandais-Briere C."/>
            <person name="Owens G.L."/>
            <person name="Carrere S."/>
            <person name="Mayjonade B."/>
            <person name="Legrand L."/>
            <person name="Gill N."/>
            <person name="Kane N.C."/>
            <person name="Bowers J.E."/>
            <person name="Hubner S."/>
            <person name="Bellec A."/>
            <person name="Berard A."/>
            <person name="Berges H."/>
            <person name="Blanchet N."/>
            <person name="Boniface M.C."/>
            <person name="Brunel D."/>
            <person name="Catrice O."/>
            <person name="Chaidir N."/>
            <person name="Claudel C."/>
            <person name="Donnadieu C."/>
            <person name="Faraut T."/>
            <person name="Fievet G."/>
            <person name="Helmstetter N."/>
            <person name="King M."/>
            <person name="Knapp S.J."/>
            <person name="Lai Z."/>
            <person name="Le Paslier M.C."/>
            <person name="Lippi Y."/>
            <person name="Lorenzon L."/>
            <person name="Mandel J.R."/>
            <person name="Marage G."/>
            <person name="Marchand G."/>
            <person name="Marquand E."/>
            <person name="Bret-Mestries E."/>
            <person name="Morien E."/>
            <person name="Nambeesan S."/>
            <person name="Nguyen T."/>
            <person name="Pegot-Espagnet P."/>
            <person name="Pouilly N."/>
            <person name="Raftis F."/>
            <person name="Sallet E."/>
            <person name="Schiex T."/>
            <person name="Thomas J."/>
            <person name="Vandecasteele C."/>
            <person name="Vares D."/>
            <person name="Vear F."/>
            <person name="Vautrin S."/>
            <person name="Crespi M."/>
            <person name="Mangin B."/>
            <person name="Burke J.M."/>
            <person name="Salse J."/>
            <person name="Munos S."/>
            <person name="Vincourt P."/>
            <person name="Rieseberg L.H."/>
            <person name="Langlade N.B."/>
        </authorList>
    </citation>
    <scope>NUCLEOTIDE SEQUENCE [LARGE SCALE GENOMIC DNA]</scope>
    <source>
        <strain evidence="4">cv. SF193</strain>
        <tissue evidence="2">Leaves</tissue>
    </source>
</reference>
<dbReference type="EMBL" id="CM007895">
    <property type="protein sequence ID" value="OTG23208.1"/>
    <property type="molecule type" value="Genomic_DNA"/>
</dbReference>
<sequence length="125" mass="14758">MNMDSILARIQINHDSFPYFAKTCETLYRRHPHNCFRHIYTSRSPSPSFKLANPDNTRLSLSQPPPENQRPPETYRPFLFHYAFSLQPQFESLERRSSEDAVGVRKHCRRCPQLVDGKTTCREFI</sequence>
<evidence type="ECO:0000313" key="4">
    <source>
        <dbReference type="Proteomes" id="UP000215914"/>
    </source>
</evidence>
<evidence type="ECO:0000313" key="2">
    <source>
        <dbReference type="EMBL" id="KAF5802842.1"/>
    </source>
</evidence>
<name>A0A251UIQ1_HELAN</name>
<accession>A0A251UIQ1</accession>
<gene>
    <name evidence="3" type="ORF">HannXRQ_Chr06g0179881</name>
    <name evidence="2" type="ORF">HanXRQr2_Chr06g0264311</name>
</gene>
<protein>
    <submittedName>
        <fullName evidence="3">Uncharacterized protein</fullName>
    </submittedName>
</protein>
<feature type="region of interest" description="Disordered" evidence="1">
    <location>
        <begin position="43"/>
        <end position="72"/>
    </location>
</feature>
<evidence type="ECO:0000313" key="3">
    <source>
        <dbReference type="EMBL" id="OTG23208.1"/>
    </source>
</evidence>
<reference evidence="3" key="2">
    <citation type="submission" date="2017-02" db="EMBL/GenBank/DDBJ databases">
        <title>Sunflower complete genome.</title>
        <authorList>
            <person name="Langlade N."/>
            <person name="Munos S."/>
        </authorList>
    </citation>
    <scope>NUCLEOTIDE SEQUENCE [LARGE SCALE GENOMIC DNA]</scope>
    <source>
        <tissue evidence="3">Leaves</tissue>
    </source>
</reference>
<dbReference type="InParanoid" id="A0A251UIQ1"/>
<dbReference type="AlphaFoldDB" id="A0A251UIQ1"/>
<reference evidence="2" key="3">
    <citation type="submission" date="2020-06" db="EMBL/GenBank/DDBJ databases">
        <title>Helianthus annuus Genome sequencing and assembly Release 2.</title>
        <authorList>
            <person name="Gouzy J."/>
            <person name="Langlade N."/>
            <person name="Munos S."/>
        </authorList>
    </citation>
    <scope>NUCLEOTIDE SEQUENCE</scope>
    <source>
        <tissue evidence="2">Leaves</tissue>
    </source>
</reference>
<proteinExistence type="predicted"/>
<keyword evidence="4" id="KW-1185">Reference proteome</keyword>
<dbReference type="EMBL" id="MNCJ02000321">
    <property type="protein sequence ID" value="KAF5802842.1"/>
    <property type="molecule type" value="Genomic_DNA"/>
</dbReference>
<organism evidence="3 4">
    <name type="scientific">Helianthus annuus</name>
    <name type="common">Common sunflower</name>
    <dbReference type="NCBI Taxonomy" id="4232"/>
    <lineage>
        <taxon>Eukaryota</taxon>
        <taxon>Viridiplantae</taxon>
        <taxon>Streptophyta</taxon>
        <taxon>Embryophyta</taxon>
        <taxon>Tracheophyta</taxon>
        <taxon>Spermatophyta</taxon>
        <taxon>Magnoliopsida</taxon>
        <taxon>eudicotyledons</taxon>
        <taxon>Gunneridae</taxon>
        <taxon>Pentapetalae</taxon>
        <taxon>asterids</taxon>
        <taxon>campanulids</taxon>
        <taxon>Asterales</taxon>
        <taxon>Asteraceae</taxon>
        <taxon>Asteroideae</taxon>
        <taxon>Heliantheae alliance</taxon>
        <taxon>Heliantheae</taxon>
        <taxon>Helianthus</taxon>
    </lineage>
</organism>
<evidence type="ECO:0000256" key="1">
    <source>
        <dbReference type="SAM" id="MobiDB-lite"/>
    </source>
</evidence>
<dbReference type="Proteomes" id="UP000215914">
    <property type="component" value="Chromosome 6"/>
</dbReference>